<sequence>MLEFVKHQKIVKKLFLSKEKTINPSDMIQKLDMAEKMLLRKEDEMESQIEKEKEIALKFGSTVTRKSIRAISAIKNIEKLLEDIDNALSALRDLGQSFRKMKLKEEMNAILGDLTRFLPDDNKEFNLNDSRTLESKVIEQTANVTKILSMNDDSVSYSNITEEELVKDLQHLQAEADKKECTEQQDVTIVNITEMDQEKALKENTYTLNSNLDKEDGDVVDENIFDDSEIKEKCPTRKSGKKNKKNKY</sequence>
<organism evidence="1 2">
    <name type="scientific">Rhabditophanes sp. KR3021</name>
    <dbReference type="NCBI Taxonomy" id="114890"/>
    <lineage>
        <taxon>Eukaryota</taxon>
        <taxon>Metazoa</taxon>
        <taxon>Ecdysozoa</taxon>
        <taxon>Nematoda</taxon>
        <taxon>Chromadorea</taxon>
        <taxon>Rhabditida</taxon>
        <taxon>Tylenchina</taxon>
        <taxon>Panagrolaimomorpha</taxon>
        <taxon>Strongyloidoidea</taxon>
        <taxon>Alloionematidae</taxon>
        <taxon>Rhabditophanes</taxon>
    </lineage>
</organism>
<protein>
    <submittedName>
        <fullName evidence="2">Charged multivesicular body protein 6</fullName>
    </submittedName>
</protein>
<accession>A0AC35TLC5</accession>
<proteinExistence type="predicted"/>
<evidence type="ECO:0000313" key="2">
    <source>
        <dbReference type="WBParaSite" id="RSKR_0000192300.1"/>
    </source>
</evidence>
<evidence type="ECO:0000313" key="1">
    <source>
        <dbReference type="Proteomes" id="UP000095286"/>
    </source>
</evidence>
<name>A0AC35TLC5_9BILA</name>
<reference evidence="2" key="1">
    <citation type="submission" date="2016-11" db="UniProtKB">
        <authorList>
            <consortium name="WormBaseParasite"/>
        </authorList>
    </citation>
    <scope>IDENTIFICATION</scope>
    <source>
        <strain evidence="2">KR3021</strain>
    </source>
</reference>
<dbReference type="Proteomes" id="UP000095286">
    <property type="component" value="Unplaced"/>
</dbReference>
<dbReference type="WBParaSite" id="RSKR_0000192300.1">
    <property type="protein sequence ID" value="RSKR_0000192300.1"/>
    <property type="gene ID" value="RSKR_0000192300"/>
</dbReference>